<feature type="region of interest" description="Disordered" evidence="1">
    <location>
        <begin position="457"/>
        <end position="493"/>
    </location>
</feature>
<keyword evidence="4" id="KW-1185">Reference proteome</keyword>
<protein>
    <recommendedName>
        <fullName evidence="2">OTU domain-containing protein</fullName>
    </recommendedName>
</protein>
<name>A0A0C3IPM7_PISTI</name>
<dbReference type="Pfam" id="PF02338">
    <property type="entry name" value="OTU"/>
    <property type="match status" value="1"/>
</dbReference>
<dbReference type="InParanoid" id="A0A0C3IPM7"/>
<feature type="domain" description="OTU" evidence="2">
    <location>
        <begin position="342"/>
        <end position="517"/>
    </location>
</feature>
<organism evidence="3 4">
    <name type="scientific">Pisolithus tinctorius Marx 270</name>
    <dbReference type="NCBI Taxonomy" id="870435"/>
    <lineage>
        <taxon>Eukaryota</taxon>
        <taxon>Fungi</taxon>
        <taxon>Dikarya</taxon>
        <taxon>Basidiomycota</taxon>
        <taxon>Agaricomycotina</taxon>
        <taxon>Agaricomycetes</taxon>
        <taxon>Agaricomycetidae</taxon>
        <taxon>Boletales</taxon>
        <taxon>Sclerodermatineae</taxon>
        <taxon>Pisolithaceae</taxon>
        <taxon>Pisolithus</taxon>
    </lineage>
</organism>
<sequence length="803" mass="88987">MKLPVSLHPSTKSDVVVLMADTKVREALKTHQHGMAVTREVPSKGESKQSKLPETVLRLLPSRLLEDVSPPDKEYTRTYIGGDTIDGRLYQTPASFDLNALKVCRFQSRTSSGHILGDSKKRNVSFARRWNGPQDTRLCSSKHRYREFSCTGIQLVARRICRFQRSRLDFVSIEGLESSNEYIGASDKSVRDVIDSVCGNKRYRESDAEGFSNADHQALVYNAHSRAVHAVIDASLTLRRSDWVDQASRRRYYERTTFRCTKSSLGLVVDKGKAAVKAESEDTYDDEVERPGQYPRLLGSHLSCGSRFPFPHIQLRIIQYAHTAPTQHNTQQLTGQLRSLGLYAAPTLGDGNCLFRALSDQLYGSPSHHMQLRRDICDWIEHHRQRYDIVPRPSPPPPPSLHTFLIYKYWGHVYVGTYGGHLELSAFAHFARRNVKVIQPGLVYVIEWNAGAGDEADTSARGLVGADEASDAREKRRLRRQQKRGETCGEAVQEESPEDTLYVAYHDWEHFSSVRNLRGPHAGLPHVCELSEDVAPRSPLSTPTKRKPTSRVTSKPATKASVSKSVKRSSVKVKAKEVTVPASPALIPLPNSRSPSPDASDCLTQAEADPTPPIPVAVHPELMPPGSAPLRVHRSPKRSFDESSGSSLSDVVAKRTRSSLSRADDYKRHDATEVEDPAEESTPELSAPGSSNSSPLSSPASSPRPTTPSPPEPVEKRITRRERKALGLPKPRSALMAKKASATGAGVIVIPGGRYSKKSGGNSKSVMMVRVMGDDEEGSVQDEEWQRNGTGRLDIRGFRELRI</sequence>
<dbReference type="EMBL" id="KN832011">
    <property type="protein sequence ID" value="KIN98872.1"/>
    <property type="molecule type" value="Genomic_DNA"/>
</dbReference>
<feature type="compositionally biased region" description="Low complexity" evidence="1">
    <location>
        <begin position="683"/>
        <end position="704"/>
    </location>
</feature>
<dbReference type="PANTHER" id="PTHR12419:SF7">
    <property type="entry name" value="OTU DOMAIN-CONTAINING PROTEIN 3"/>
    <property type="match status" value="1"/>
</dbReference>
<evidence type="ECO:0000259" key="2">
    <source>
        <dbReference type="PROSITE" id="PS50802"/>
    </source>
</evidence>
<dbReference type="GO" id="GO:0016579">
    <property type="term" value="P:protein deubiquitination"/>
    <property type="evidence" value="ECO:0007669"/>
    <property type="project" value="TreeGrafter"/>
</dbReference>
<dbReference type="CDD" id="cd22756">
    <property type="entry name" value="OTU_OTUD3-like"/>
    <property type="match status" value="1"/>
</dbReference>
<dbReference type="PROSITE" id="PS50802">
    <property type="entry name" value="OTU"/>
    <property type="match status" value="1"/>
</dbReference>
<feature type="compositionally biased region" description="Acidic residues" evidence="1">
    <location>
        <begin position="673"/>
        <end position="682"/>
    </location>
</feature>
<dbReference type="InterPro" id="IPR038765">
    <property type="entry name" value="Papain-like_cys_pep_sf"/>
</dbReference>
<dbReference type="STRING" id="870435.A0A0C3IPM7"/>
<feature type="compositionally biased region" description="Low complexity" evidence="1">
    <location>
        <begin position="554"/>
        <end position="564"/>
    </location>
</feature>
<dbReference type="Proteomes" id="UP000054217">
    <property type="component" value="Unassembled WGS sequence"/>
</dbReference>
<dbReference type="AlphaFoldDB" id="A0A0C3IPM7"/>
<dbReference type="GO" id="GO:0004843">
    <property type="term" value="F:cysteine-type deubiquitinase activity"/>
    <property type="evidence" value="ECO:0007669"/>
    <property type="project" value="TreeGrafter"/>
</dbReference>
<dbReference type="Gene3D" id="3.90.70.80">
    <property type="match status" value="1"/>
</dbReference>
<proteinExistence type="predicted"/>
<evidence type="ECO:0000256" key="1">
    <source>
        <dbReference type="SAM" id="MobiDB-lite"/>
    </source>
</evidence>
<feature type="region of interest" description="Disordered" evidence="1">
    <location>
        <begin position="534"/>
        <end position="741"/>
    </location>
</feature>
<dbReference type="PANTHER" id="PTHR12419">
    <property type="entry name" value="OTU DOMAIN CONTAINING PROTEIN"/>
    <property type="match status" value="1"/>
</dbReference>
<dbReference type="HOGENOM" id="CLU_350585_0_0_1"/>
<dbReference type="OrthoDB" id="415023at2759"/>
<evidence type="ECO:0000313" key="3">
    <source>
        <dbReference type="EMBL" id="KIN98872.1"/>
    </source>
</evidence>
<evidence type="ECO:0000313" key="4">
    <source>
        <dbReference type="Proteomes" id="UP000054217"/>
    </source>
</evidence>
<feature type="compositionally biased region" description="Basic and acidic residues" evidence="1">
    <location>
        <begin position="662"/>
        <end position="672"/>
    </location>
</feature>
<gene>
    <name evidence="3" type="ORF">M404DRAFT_31016</name>
</gene>
<dbReference type="InterPro" id="IPR003323">
    <property type="entry name" value="OTU_dom"/>
</dbReference>
<accession>A0A0C3IPM7</accession>
<dbReference type="InterPro" id="IPR050704">
    <property type="entry name" value="Peptidase_C85-like"/>
</dbReference>
<dbReference type="SUPFAM" id="SSF54001">
    <property type="entry name" value="Cysteine proteinases"/>
    <property type="match status" value="1"/>
</dbReference>
<reference evidence="4" key="2">
    <citation type="submission" date="2015-01" db="EMBL/GenBank/DDBJ databases">
        <title>Evolutionary Origins and Diversification of the Mycorrhizal Mutualists.</title>
        <authorList>
            <consortium name="DOE Joint Genome Institute"/>
            <consortium name="Mycorrhizal Genomics Consortium"/>
            <person name="Kohler A."/>
            <person name="Kuo A."/>
            <person name="Nagy L.G."/>
            <person name="Floudas D."/>
            <person name="Copeland A."/>
            <person name="Barry K.W."/>
            <person name="Cichocki N."/>
            <person name="Veneault-Fourrey C."/>
            <person name="LaButti K."/>
            <person name="Lindquist E.A."/>
            <person name="Lipzen A."/>
            <person name="Lundell T."/>
            <person name="Morin E."/>
            <person name="Murat C."/>
            <person name="Riley R."/>
            <person name="Ohm R."/>
            <person name="Sun H."/>
            <person name="Tunlid A."/>
            <person name="Henrissat B."/>
            <person name="Grigoriev I.V."/>
            <person name="Hibbett D.S."/>
            <person name="Martin F."/>
        </authorList>
    </citation>
    <scope>NUCLEOTIDE SEQUENCE [LARGE SCALE GENOMIC DNA]</scope>
    <source>
        <strain evidence="4">Marx 270</strain>
    </source>
</reference>
<reference evidence="3 4" key="1">
    <citation type="submission" date="2014-04" db="EMBL/GenBank/DDBJ databases">
        <authorList>
            <consortium name="DOE Joint Genome Institute"/>
            <person name="Kuo A."/>
            <person name="Kohler A."/>
            <person name="Costa M.D."/>
            <person name="Nagy L.G."/>
            <person name="Floudas D."/>
            <person name="Copeland A."/>
            <person name="Barry K.W."/>
            <person name="Cichocki N."/>
            <person name="Veneault-Fourrey C."/>
            <person name="LaButti K."/>
            <person name="Lindquist E.A."/>
            <person name="Lipzen A."/>
            <person name="Lundell T."/>
            <person name="Morin E."/>
            <person name="Murat C."/>
            <person name="Sun H."/>
            <person name="Tunlid A."/>
            <person name="Henrissat B."/>
            <person name="Grigoriev I.V."/>
            <person name="Hibbett D.S."/>
            <person name="Martin F."/>
            <person name="Nordberg H.P."/>
            <person name="Cantor M.N."/>
            <person name="Hua S.X."/>
        </authorList>
    </citation>
    <scope>NUCLEOTIDE SEQUENCE [LARGE SCALE GENOMIC DNA]</scope>
    <source>
        <strain evidence="3 4">Marx 270</strain>
    </source>
</reference>